<feature type="domain" description="Protein kinase" evidence="12">
    <location>
        <begin position="41"/>
        <end position="299"/>
    </location>
</feature>
<evidence type="ECO:0000256" key="5">
    <source>
        <dbReference type="ARBA" id="ARBA00022741"/>
    </source>
</evidence>
<dbReference type="AlphaFoldDB" id="W5JT99"/>
<accession>W5JT99</accession>
<reference evidence="13" key="2">
    <citation type="submission" date="2010-05" db="EMBL/GenBank/DDBJ databases">
        <authorList>
            <person name="Almeida L.G."/>
            <person name="Nicolas M.F."/>
            <person name="Souza R.C."/>
            <person name="Vasconcelos A.T.R."/>
        </authorList>
    </citation>
    <scope>NUCLEOTIDE SEQUENCE</scope>
</reference>
<comment type="catalytic activity">
    <reaction evidence="9">
        <text>L-seryl-[protein] + ATP = O-phospho-L-seryl-[protein] + ADP + H(+)</text>
        <dbReference type="Rhea" id="RHEA:17989"/>
        <dbReference type="Rhea" id="RHEA-COMP:9863"/>
        <dbReference type="Rhea" id="RHEA-COMP:11604"/>
        <dbReference type="ChEBI" id="CHEBI:15378"/>
        <dbReference type="ChEBI" id="CHEBI:29999"/>
        <dbReference type="ChEBI" id="CHEBI:30616"/>
        <dbReference type="ChEBI" id="CHEBI:83421"/>
        <dbReference type="ChEBI" id="CHEBI:456216"/>
        <dbReference type="EC" id="2.7.11.1"/>
    </reaction>
</comment>
<dbReference type="GO" id="GO:0035556">
    <property type="term" value="P:intracellular signal transduction"/>
    <property type="evidence" value="ECO:0007669"/>
    <property type="project" value="TreeGrafter"/>
</dbReference>
<evidence type="ECO:0000256" key="9">
    <source>
        <dbReference type="ARBA" id="ARBA00048679"/>
    </source>
</evidence>
<evidence type="ECO:0000256" key="11">
    <source>
        <dbReference type="SAM" id="MobiDB-lite"/>
    </source>
</evidence>
<dbReference type="GO" id="GO:0005634">
    <property type="term" value="C:nucleus"/>
    <property type="evidence" value="ECO:0007669"/>
    <property type="project" value="TreeGrafter"/>
</dbReference>
<keyword evidence="15" id="KW-1185">Reference proteome</keyword>
<dbReference type="FunFam" id="3.30.200.20:FF:000175">
    <property type="entry name" value="Serine/threonine-protein kinase 17B"/>
    <property type="match status" value="1"/>
</dbReference>
<evidence type="ECO:0000313" key="14">
    <source>
        <dbReference type="EnsemblMetazoa" id="ADAC000576-PA"/>
    </source>
</evidence>
<dbReference type="PANTHER" id="PTHR24342">
    <property type="entry name" value="SERINE/THREONINE-PROTEIN KINASE 17"/>
    <property type="match status" value="1"/>
</dbReference>
<dbReference type="VEuPathDB" id="VectorBase:ADAC000576"/>
<evidence type="ECO:0000313" key="15">
    <source>
        <dbReference type="Proteomes" id="UP000000673"/>
    </source>
</evidence>
<feature type="region of interest" description="Disordered" evidence="11">
    <location>
        <begin position="602"/>
        <end position="651"/>
    </location>
</feature>
<dbReference type="GO" id="GO:0043065">
    <property type="term" value="P:positive regulation of apoptotic process"/>
    <property type="evidence" value="ECO:0007669"/>
    <property type="project" value="TreeGrafter"/>
</dbReference>
<feature type="region of interest" description="Disordered" evidence="11">
    <location>
        <begin position="399"/>
        <end position="428"/>
    </location>
</feature>
<dbReference type="HOGENOM" id="CLU_421046_0_0_1"/>
<keyword evidence="6" id="KW-0418">Kinase</keyword>
<dbReference type="PROSITE" id="PS00108">
    <property type="entry name" value="PROTEIN_KINASE_ST"/>
    <property type="match status" value="1"/>
</dbReference>
<comment type="similarity">
    <text evidence="10">Belongs to the protein kinase superfamily. CAMK Ser/Thr protein kinase family. DAP kinase subfamily.</text>
</comment>
<dbReference type="GO" id="GO:0004674">
    <property type="term" value="F:protein serine/threonine kinase activity"/>
    <property type="evidence" value="ECO:0007669"/>
    <property type="project" value="UniProtKB-KW"/>
</dbReference>
<evidence type="ECO:0000256" key="6">
    <source>
        <dbReference type="ARBA" id="ARBA00022777"/>
    </source>
</evidence>
<gene>
    <name evidence="13" type="ORF">AND_000576</name>
</gene>
<feature type="compositionally biased region" description="Basic residues" evidence="11">
    <location>
        <begin position="606"/>
        <end position="639"/>
    </location>
</feature>
<evidence type="ECO:0000256" key="2">
    <source>
        <dbReference type="ARBA" id="ARBA00022527"/>
    </source>
</evidence>
<dbReference type="SUPFAM" id="SSF56112">
    <property type="entry name" value="Protein kinase-like (PK-like)"/>
    <property type="match status" value="1"/>
</dbReference>
<keyword evidence="2" id="KW-0723">Serine/threonine-protein kinase</keyword>
<proteinExistence type="inferred from homology"/>
<evidence type="ECO:0000259" key="12">
    <source>
        <dbReference type="PROSITE" id="PS50011"/>
    </source>
</evidence>
<keyword evidence="3" id="KW-0597">Phosphoprotein</keyword>
<dbReference type="eggNOG" id="KOG0032">
    <property type="taxonomic scope" value="Eukaryota"/>
</dbReference>
<dbReference type="Gene3D" id="1.10.510.10">
    <property type="entry name" value="Transferase(Phosphotransferase) domain 1"/>
    <property type="match status" value="1"/>
</dbReference>
<keyword evidence="4" id="KW-0808">Transferase</keyword>
<organism evidence="13">
    <name type="scientific">Anopheles darlingi</name>
    <name type="common">Mosquito</name>
    <dbReference type="NCBI Taxonomy" id="43151"/>
    <lineage>
        <taxon>Eukaryota</taxon>
        <taxon>Metazoa</taxon>
        <taxon>Ecdysozoa</taxon>
        <taxon>Arthropoda</taxon>
        <taxon>Hexapoda</taxon>
        <taxon>Insecta</taxon>
        <taxon>Pterygota</taxon>
        <taxon>Neoptera</taxon>
        <taxon>Endopterygota</taxon>
        <taxon>Diptera</taxon>
        <taxon>Nematocera</taxon>
        <taxon>Culicoidea</taxon>
        <taxon>Culicidae</taxon>
        <taxon>Anophelinae</taxon>
        <taxon>Anopheles</taxon>
    </lineage>
</organism>
<evidence type="ECO:0000256" key="4">
    <source>
        <dbReference type="ARBA" id="ARBA00022679"/>
    </source>
</evidence>
<sequence length="651" mass="70613">MSVRSSGSSRPRIYQIDSERGTRESIAQFRSGDRCQSAMRILAVRWLDVGKYGILRRAVCKKSGVKYAAKFLRRRRRGQCCQKEINHEIAVLMLCSNSQHIVRLHAVHDTRLETALILELANGGELQTLIDEKGMLSEAKTRICMRDILRAVQHMHRQSVAHLDLKPQNILLTGDNVEDGLKLCDFGIARLMDDTHTIHDIIGTPDYVAPEVLHYEPLTLQTDIWSIGVLAYVLLTGYTPFGGETKQETFLNITKCSLTFPEDMFEGVSSEAIDFIRRALRIRPRERMTVDECLAHPWMVESPAPITQQPQAQQQDEKHLSSHDEMNGCSTDDRHTEELLLVVARQEANEDNKENLAHNASNSTTCVGAAAGQAGVIASQSINGNGANPAIVSRALFPDAPTTPKVSRKASPTDEQLQQQQHRSSTRITTGTRRIIKALTGVAKGGGGGDSGGCEIVPVMGRTSGGLAGTLSAPLNVRPSHSATASTTVTTTTTASVKVFVQKFQSLQQQHPADEVMVAGQGGDCPSAGSAATVPSAVCIATTNAATTATVLVAAPSAAASLSTATDVDVEDQLVDGNGGADDGSKGCCGTDGALCGHDCSDSSAHHPHQQHNHHLHHPHHNHHHPHHHHRHRHHHHHQPLQSRDPDTIIC</sequence>
<dbReference type="Pfam" id="PF00069">
    <property type="entry name" value="Pkinase"/>
    <property type="match status" value="1"/>
</dbReference>
<evidence type="ECO:0000256" key="8">
    <source>
        <dbReference type="ARBA" id="ARBA00047899"/>
    </source>
</evidence>
<reference evidence="14" key="4">
    <citation type="submission" date="2015-06" db="UniProtKB">
        <authorList>
            <consortium name="EnsemblMetazoa"/>
        </authorList>
    </citation>
    <scope>IDENTIFICATION</scope>
</reference>
<dbReference type="SMART" id="SM00220">
    <property type="entry name" value="S_TKc"/>
    <property type="match status" value="1"/>
</dbReference>
<dbReference type="Gene3D" id="3.30.200.20">
    <property type="entry name" value="Phosphorylase Kinase, domain 1"/>
    <property type="match status" value="1"/>
</dbReference>
<dbReference type="VEuPathDB" id="VectorBase:ADAR2_004977"/>
<dbReference type="Proteomes" id="UP000000673">
    <property type="component" value="Unassembled WGS sequence"/>
</dbReference>
<evidence type="ECO:0000256" key="10">
    <source>
        <dbReference type="ARBA" id="ARBA00060827"/>
    </source>
</evidence>
<dbReference type="EMBL" id="ADMH02000148">
    <property type="protein sequence ID" value="ETN67602.1"/>
    <property type="molecule type" value="Genomic_DNA"/>
</dbReference>
<dbReference type="OMA" id="HEGCSSA"/>
<evidence type="ECO:0000256" key="3">
    <source>
        <dbReference type="ARBA" id="ARBA00022553"/>
    </source>
</evidence>
<feature type="region of interest" description="Disordered" evidence="11">
    <location>
        <begin position="306"/>
        <end position="331"/>
    </location>
</feature>
<dbReference type="InterPro" id="IPR000719">
    <property type="entry name" value="Prot_kinase_dom"/>
</dbReference>
<comment type="catalytic activity">
    <reaction evidence="8">
        <text>L-threonyl-[protein] + ATP = O-phospho-L-threonyl-[protein] + ADP + H(+)</text>
        <dbReference type="Rhea" id="RHEA:46608"/>
        <dbReference type="Rhea" id="RHEA-COMP:11060"/>
        <dbReference type="Rhea" id="RHEA-COMP:11605"/>
        <dbReference type="ChEBI" id="CHEBI:15378"/>
        <dbReference type="ChEBI" id="CHEBI:30013"/>
        <dbReference type="ChEBI" id="CHEBI:30616"/>
        <dbReference type="ChEBI" id="CHEBI:61977"/>
        <dbReference type="ChEBI" id="CHEBI:456216"/>
        <dbReference type="EC" id="2.7.11.1"/>
    </reaction>
</comment>
<dbReference type="EC" id="2.7.11.1" evidence="1"/>
<reference evidence="13 15" key="1">
    <citation type="journal article" date="2010" name="BMC Genomics">
        <title>Combination of measures distinguishes pre-miRNAs from other stem-loops in the genome of the newly sequenced Anopheles darlingi.</title>
        <authorList>
            <person name="Mendes N.D."/>
            <person name="Freitas A.T."/>
            <person name="Vasconcelos A.T."/>
            <person name="Sagot M.F."/>
        </authorList>
    </citation>
    <scope>NUCLEOTIDE SEQUENCE</scope>
</reference>
<dbReference type="PROSITE" id="PS50011">
    <property type="entry name" value="PROTEIN_KINASE_DOM"/>
    <property type="match status" value="1"/>
</dbReference>
<keyword evidence="5" id="KW-0547">Nucleotide-binding</keyword>
<dbReference type="EnsemblMetazoa" id="ADAC000576-RA">
    <property type="protein sequence ID" value="ADAC000576-PA"/>
    <property type="gene ID" value="ADAC000576"/>
</dbReference>
<evidence type="ECO:0000256" key="7">
    <source>
        <dbReference type="ARBA" id="ARBA00022840"/>
    </source>
</evidence>
<dbReference type="InterPro" id="IPR011009">
    <property type="entry name" value="Kinase-like_dom_sf"/>
</dbReference>
<evidence type="ECO:0000313" key="13">
    <source>
        <dbReference type="EMBL" id="ETN67602.1"/>
    </source>
</evidence>
<keyword evidence="7" id="KW-0067">ATP-binding</keyword>
<dbReference type="GO" id="GO:0005524">
    <property type="term" value="F:ATP binding"/>
    <property type="evidence" value="ECO:0007669"/>
    <property type="project" value="UniProtKB-KW"/>
</dbReference>
<dbReference type="STRING" id="43151.W5JT99"/>
<evidence type="ECO:0000256" key="1">
    <source>
        <dbReference type="ARBA" id="ARBA00012513"/>
    </source>
</evidence>
<reference evidence="13" key="3">
    <citation type="journal article" date="2013" name="Nucleic Acids Res.">
        <title>The genome of Anopheles darlingi, the main neotropical malaria vector.</title>
        <authorList>
            <person name="Marinotti O."/>
            <person name="Cerqueira G.C."/>
            <person name="de Almeida L.G."/>
            <person name="Ferro M.I."/>
            <person name="Loreto E.L."/>
            <person name="Zaha A."/>
            <person name="Teixeira S.M."/>
            <person name="Wespiser A.R."/>
            <person name="Almeida E Silva A."/>
            <person name="Schlindwein A.D."/>
            <person name="Pacheco A.C."/>
            <person name="Silva A.L."/>
            <person name="Graveley B.R."/>
            <person name="Walenz B.P."/>
            <person name="Lima Bde A."/>
            <person name="Ribeiro C.A."/>
            <person name="Nunes-Silva C.G."/>
            <person name="de Carvalho C.R."/>
            <person name="Soares C.M."/>
            <person name="de Menezes C.B."/>
            <person name="Matiolli C."/>
            <person name="Caffrey D."/>
            <person name="Araujo D.A."/>
            <person name="de Oliveira D.M."/>
            <person name="Golenbock D."/>
            <person name="Grisard E.C."/>
            <person name="Fantinatti-Garboggini F."/>
            <person name="de Carvalho F.M."/>
            <person name="Barcellos F.G."/>
            <person name="Prosdocimi F."/>
            <person name="May G."/>
            <person name="Azevedo Junior G.M."/>
            <person name="Guimaraes G.M."/>
            <person name="Goldman G.H."/>
            <person name="Padilha I.Q."/>
            <person name="Batista Jda S."/>
            <person name="Ferro J.A."/>
            <person name="Ribeiro J.M."/>
            <person name="Fietto J.L."/>
            <person name="Dabbas K.M."/>
            <person name="Cerdeira L."/>
            <person name="Agnez-Lima L.F."/>
            <person name="Brocchi M."/>
            <person name="de Carvalho M.O."/>
            <person name="Teixeira Mde M."/>
            <person name="Diniz Maia Mde M."/>
            <person name="Goldman M.H."/>
            <person name="Cruz Schneider M.P."/>
            <person name="Felipe M.S."/>
            <person name="Hungria M."/>
            <person name="Nicolas M.F."/>
            <person name="Pereira M."/>
            <person name="Montes M.A."/>
            <person name="Cantao M.E."/>
            <person name="Vincentz M."/>
            <person name="Rafael M.S."/>
            <person name="Silverman N."/>
            <person name="Stoco P.H."/>
            <person name="Souza R.C."/>
            <person name="Vicentini R."/>
            <person name="Gazzinelli R.T."/>
            <person name="Neves Rde O."/>
            <person name="Silva R."/>
            <person name="Astolfi-Filho S."/>
            <person name="Maciel T.E."/>
            <person name="Urmenyi T.P."/>
            <person name="Tadei W.P."/>
            <person name="Camargo E.P."/>
            <person name="de Vasconcelos A.T."/>
        </authorList>
    </citation>
    <scope>NUCLEOTIDE SEQUENCE</scope>
</reference>
<name>W5JT99_ANODA</name>
<feature type="compositionally biased region" description="Polar residues" evidence="11">
    <location>
        <begin position="413"/>
        <end position="422"/>
    </location>
</feature>
<dbReference type="FunFam" id="1.10.510.10:FF:000571">
    <property type="entry name" value="Maternal embryonic leucine zipper kinase"/>
    <property type="match status" value="1"/>
</dbReference>
<protein>
    <recommendedName>
        <fullName evidence="1">non-specific serine/threonine protein kinase</fullName>
        <ecNumber evidence="1">2.7.11.1</ecNumber>
    </recommendedName>
</protein>
<dbReference type="InterPro" id="IPR008271">
    <property type="entry name" value="Ser/Thr_kinase_AS"/>
</dbReference>
<feature type="compositionally biased region" description="Basic and acidic residues" evidence="11">
    <location>
        <begin position="315"/>
        <end position="331"/>
    </location>
</feature>
<dbReference type="PANTHER" id="PTHR24342:SF12">
    <property type="entry name" value="DEATH-ASSOCIATED PROTEIN KINASE RELATED"/>
    <property type="match status" value="1"/>
</dbReference>